<keyword evidence="8" id="KW-0206">Cytoskeleton</keyword>
<organism evidence="10 11">
    <name type="scientific">Dothistroma septosporum (strain NZE10 / CBS 128990)</name>
    <name type="common">Red band needle blight fungus</name>
    <name type="synonym">Mycosphaerella pini</name>
    <dbReference type="NCBI Taxonomy" id="675120"/>
    <lineage>
        <taxon>Eukaryota</taxon>
        <taxon>Fungi</taxon>
        <taxon>Dikarya</taxon>
        <taxon>Ascomycota</taxon>
        <taxon>Pezizomycotina</taxon>
        <taxon>Dothideomycetes</taxon>
        <taxon>Dothideomycetidae</taxon>
        <taxon>Mycosphaerellales</taxon>
        <taxon>Mycosphaerellaceae</taxon>
        <taxon>Dothistroma</taxon>
    </lineage>
</organism>
<dbReference type="PANTHER" id="PTHR31570">
    <property type="entry name" value="HAUS AUGMIN-LIKE COMPLEX SUBUNIT 1"/>
    <property type="match status" value="1"/>
</dbReference>
<evidence type="ECO:0000313" key="11">
    <source>
        <dbReference type="Proteomes" id="UP000016933"/>
    </source>
</evidence>
<dbReference type="GO" id="GO:0005874">
    <property type="term" value="C:microtubule"/>
    <property type="evidence" value="ECO:0007669"/>
    <property type="project" value="UniProtKB-KW"/>
</dbReference>
<dbReference type="GO" id="GO:0070652">
    <property type="term" value="C:HAUS complex"/>
    <property type="evidence" value="ECO:0007669"/>
    <property type="project" value="InterPro"/>
</dbReference>
<dbReference type="GO" id="GO:0005829">
    <property type="term" value="C:cytosol"/>
    <property type="evidence" value="ECO:0007669"/>
    <property type="project" value="TreeGrafter"/>
</dbReference>
<dbReference type="GO" id="GO:0051225">
    <property type="term" value="P:spindle assembly"/>
    <property type="evidence" value="ECO:0007669"/>
    <property type="project" value="InterPro"/>
</dbReference>
<dbReference type="Pfam" id="PF25762">
    <property type="entry name" value="HAUS1"/>
    <property type="match status" value="1"/>
</dbReference>
<dbReference type="PANTHER" id="PTHR31570:SF1">
    <property type="entry name" value="HAUS AUGMIN-LIKE COMPLEX SUBUNIT 1"/>
    <property type="match status" value="1"/>
</dbReference>
<keyword evidence="4" id="KW-0132">Cell division</keyword>
<comment type="similarity">
    <text evidence="2">Belongs to the HAUS1 family.</text>
</comment>
<dbReference type="EMBL" id="KB446544">
    <property type="protein sequence ID" value="EME40107.1"/>
    <property type="molecule type" value="Genomic_DNA"/>
</dbReference>
<evidence type="ECO:0000256" key="9">
    <source>
        <dbReference type="ARBA" id="ARBA00023306"/>
    </source>
</evidence>
<dbReference type="Proteomes" id="UP000016933">
    <property type="component" value="Unassembled WGS sequence"/>
</dbReference>
<evidence type="ECO:0000256" key="1">
    <source>
        <dbReference type="ARBA" id="ARBA00004186"/>
    </source>
</evidence>
<evidence type="ECO:0000256" key="2">
    <source>
        <dbReference type="ARBA" id="ARBA00005479"/>
    </source>
</evidence>
<evidence type="ECO:0000256" key="8">
    <source>
        <dbReference type="ARBA" id="ARBA00023212"/>
    </source>
</evidence>
<dbReference type="OMA" id="QAKDWAY"/>
<keyword evidence="11" id="KW-1185">Reference proteome</keyword>
<keyword evidence="7" id="KW-0175">Coiled coil</keyword>
<sequence length="281" mass="31637">MDSDWTASALFSPSKARVQQAQAKDWAAVDAWLLKRYGSRMPTFERNEDTLQALLTLANLNESADEQRSQIERIEKSALQSLSTPPRGICEEVLHAMQLELINETHLDTLAEIAVALDCPSTDATAMASAMINLISNDFEMKQQLQRTQAQLDALKHEQARSTQILADLKGDDFEPPSDTVATTTEWIRGAKHLKAKVAEYEERIAASRPSTAGNTFAIFHRKAEAVSDQRERFARLEAELRAFNGLPADPRAARKKVEEAREQLRKLTTKRDRVFEQMVE</sequence>
<evidence type="ECO:0000256" key="7">
    <source>
        <dbReference type="ARBA" id="ARBA00023054"/>
    </source>
</evidence>
<keyword evidence="6" id="KW-0498">Mitosis</keyword>
<keyword evidence="5" id="KW-0493">Microtubule</keyword>
<evidence type="ECO:0000256" key="5">
    <source>
        <dbReference type="ARBA" id="ARBA00022701"/>
    </source>
</evidence>
<evidence type="ECO:0000256" key="4">
    <source>
        <dbReference type="ARBA" id="ARBA00022618"/>
    </source>
</evidence>
<keyword evidence="9" id="KW-0131">Cell cycle</keyword>
<dbReference type="eggNOG" id="ENOG502S1U0">
    <property type="taxonomic scope" value="Eukaryota"/>
</dbReference>
<keyword evidence="3" id="KW-0963">Cytoplasm</keyword>
<reference evidence="10 11" key="2">
    <citation type="journal article" date="2012" name="PLoS Pathog.">
        <title>Diverse lifestyles and strategies of plant pathogenesis encoded in the genomes of eighteen Dothideomycetes fungi.</title>
        <authorList>
            <person name="Ohm R.A."/>
            <person name="Feau N."/>
            <person name="Henrissat B."/>
            <person name="Schoch C.L."/>
            <person name="Horwitz B.A."/>
            <person name="Barry K.W."/>
            <person name="Condon B.J."/>
            <person name="Copeland A.C."/>
            <person name="Dhillon B."/>
            <person name="Glaser F."/>
            <person name="Hesse C.N."/>
            <person name="Kosti I."/>
            <person name="LaButti K."/>
            <person name="Lindquist E.A."/>
            <person name="Lucas S."/>
            <person name="Salamov A.A."/>
            <person name="Bradshaw R.E."/>
            <person name="Ciuffetti L."/>
            <person name="Hamelin R.C."/>
            <person name="Kema G.H.J."/>
            <person name="Lawrence C."/>
            <person name="Scott J.A."/>
            <person name="Spatafora J.W."/>
            <person name="Turgeon B.G."/>
            <person name="de Wit P.J.G.M."/>
            <person name="Zhong S."/>
            <person name="Goodwin S.B."/>
            <person name="Grigoriev I.V."/>
        </authorList>
    </citation>
    <scope>NUCLEOTIDE SEQUENCE [LARGE SCALE GENOMIC DNA]</scope>
    <source>
        <strain evidence="11">NZE10 / CBS 128990</strain>
    </source>
</reference>
<dbReference type="GO" id="GO:0051301">
    <property type="term" value="P:cell division"/>
    <property type="evidence" value="ECO:0007669"/>
    <property type="project" value="UniProtKB-KW"/>
</dbReference>
<name>N1PCS1_DOTSN</name>
<protein>
    <submittedName>
        <fullName evidence="10">Uncharacterized protein</fullName>
    </submittedName>
</protein>
<dbReference type="InterPro" id="IPR026243">
    <property type="entry name" value="HAUS1"/>
</dbReference>
<reference evidence="11" key="1">
    <citation type="journal article" date="2012" name="PLoS Genet.">
        <title>The genomes of the fungal plant pathogens Cladosporium fulvum and Dothistroma septosporum reveal adaptation to different hosts and lifestyles but also signatures of common ancestry.</title>
        <authorList>
            <person name="de Wit P.J.G.M."/>
            <person name="van der Burgt A."/>
            <person name="Oekmen B."/>
            <person name="Stergiopoulos I."/>
            <person name="Abd-Elsalam K.A."/>
            <person name="Aerts A.L."/>
            <person name="Bahkali A.H."/>
            <person name="Beenen H.G."/>
            <person name="Chettri P."/>
            <person name="Cox M.P."/>
            <person name="Datema E."/>
            <person name="de Vries R.P."/>
            <person name="Dhillon B."/>
            <person name="Ganley A.R."/>
            <person name="Griffiths S.A."/>
            <person name="Guo Y."/>
            <person name="Hamelin R.C."/>
            <person name="Henrissat B."/>
            <person name="Kabir M.S."/>
            <person name="Jashni M.K."/>
            <person name="Kema G."/>
            <person name="Klaubauf S."/>
            <person name="Lapidus A."/>
            <person name="Levasseur A."/>
            <person name="Lindquist E."/>
            <person name="Mehrabi R."/>
            <person name="Ohm R.A."/>
            <person name="Owen T.J."/>
            <person name="Salamov A."/>
            <person name="Schwelm A."/>
            <person name="Schijlen E."/>
            <person name="Sun H."/>
            <person name="van den Burg H.A."/>
            <person name="van Ham R.C.H.J."/>
            <person name="Zhang S."/>
            <person name="Goodwin S.B."/>
            <person name="Grigoriev I.V."/>
            <person name="Collemare J."/>
            <person name="Bradshaw R.E."/>
        </authorList>
    </citation>
    <scope>NUCLEOTIDE SEQUENCE [LARGE SCALE GENOMIC DNA]</scope>
    <source>
        <strain evidence="11">NZE10 / CBS 128990</strain>
    </source>
</reference>
<dbReference type="AlphaFoldDB" id="N1PCS1"/>
<accession>N1PCS1</accession>
<comment type="subcellular location">
    <subcellularLocation>
        <location evidence="1">Cytoplasm</location>
        <location evidence="1">Cytoskeleton</location>
        <location evidence="1">Spindle</location>
    </subcellularLocation>
</comment>
<evidence type="ECO:0000256" key="3">
    <source>
        <dbReference type="ARBA" id="ARBA00022490"/>
    </source>
</evidence>
<gene>
    <name evidence="10" type="ORF">DOTSEDRAFT_56391</name>
</gene>
<proteinExistence type="inferred from homology"/>
<evidence type="ECO:0000256" key="6">
    <source>
        <dbReference type="ARBA" id="ARBA00022776"/>
    </source>
</evidence>
<dbReference type="OrthoDB" id="5372507at2759"/>
<evidence type="ECO:0000313" key="10">
    <source>
        <dbReference type="EMBL" id="EME40107.1"/>
    </source>
</evidence>
<dbReference type="GO" id="GO:0005819">
    <property type="term" value="C:spindle"/>
    <property type="evidence" value="ECO:0007669"/>
    <property type="project" value="UniProtKB-SubCell"/>
</dbReference>
<dbReference type="HOGENOM" id="CLU_068908_0_0_1"/>